<gene>
    <name evidence="2" type="ORF">GGX14DRAFT_467059</name>
</gene>
<accession>A0AAD6V4V8</accession>
<evidence type="ECO:0000313" key="2">
    <source>
        <dbReference type="EMBL" id="KAJ7199936.1"/>
    </source>
</evidence>
<keyword evidence="3" id="KW-1185">Reference proteome</keyword>
<evidence type="ECO:0000256" key="1">
    <source>
        <dbReference type="SAM" id="MobiDB-lite"/>
    </source>
</evidence>
<sequence>MLALGHTTAEGIGVLRLGPRARWIHPSRCARQRPALLLRARARGADPRKGVGAVDAARRLVCARHTVLHCLHTSPNGFMYLLRAAERPANDLATENLVEEAEQRRERRQERRRLRGSGGLRERRRRVLGAAAGAATGAAAASYGSGGRRGGDGGSGGRSGGYGSGGGGGVSTFTPRYTSM</sequence>
<proteinExistence type="predicted"/>
<feature type="region of interest" description="Disordered" evidence="1">
    <location>
        <begin position="102"/>
        <end position="122"/>
    </location>
</feature>
<dbReference type="Proteomes" id="UP001219525">
    <property type="component" value="Unassembled WGS sequence"/>
</dbReference>
<name>A0AAD6V4V8_9AGAR</name>
<reference evidence="2" key="1">
    <citation type="submission" date="2023-03" db="EMBL/GenBank/DDBJ databases">
        <title>Massive genome expansion in bonnet fungi (Mycena s.s.) driven by repeated elements and novel gene families across ecological guilds.</title>
        <authorList>
            <consortium name="Lawrence Berkeley National Laboratory"/>
            <person name="Harder C.B."/>
            <person name="Miyauchi S."/>
            <person name="Viragh M."/>
            <person name="Kuo A."/>
            <person name="Thoen E."/>
            <person name="Andreopoulos B."/>
            <person name="Lu D."/>
            <person name="Skrede I."/>
            <person name="Drula E."/>
            <person name="Henrissat B."/>
            <person name="Morin E."/>
            <person name="Kohler A."/>
            <person name="Barry K."/>
            <person name="LaButti K."/>
            <person name="Morin E."/>
            <person name="Salamov A."/>
            <person name="Lipzen A."/>
            <person name="Mereny Z."/>
            <person name="Hegedus B."/>
            <person name="Baldrian P."/>
            <person name="Stursova M."/>
            <person name="Weitz H."/>
            <person name="Taylor A."/>
            <person name="Grigoriev I.V."/>
            <person name="Nagy L.G."/>
            <person name="Martin F."/>
            <person name="Kauserud H."/>
        </authorList>
    </citation>
    <scope>NUCLEOTIDE SEQUENCE</scope>
    <source>
        <strain evidence="2">9144</strain>
    </source>
</reference>
<dbReference type="AlphaFoldDB" id="A0AAD6V4V8"/>
<organism evidence="2 3">
    <name type="scientific">Mycena pura</name>
    <dbReference type="NCBI Taxonomy" id="153505"/>
    <lineage>
        <taxon>Eukaryota</taxon>
        <taxon>Fungi</taxon>
        <taxon>Dikarya</taxon>
        <taxon>Basidiomycota</taxon>
        <taxon>Agaricomycotina</taxon>
        <taxon>Agaricomycetes</taxon>
        <taxon>Agaricomycetidae</taxon>
        <taxon>Agaricales</taxon>
        <taxon>Marasmiineae</taxon>
        <taxon>Mycenaceae</taxon>
        <taxon>Mycena</taxon>
    </lineage>
</organism>
<comment type="caution">
    <text evidence="2">The sequence shown here is derived from an EMBL/GenBank/DDBJ whole genome shotgun (WGS) entry which is preliminary data.</text>
</comment>
<feature type="compositionally biased region" description="Polar residues" evidence="1">
    <location>
        <begin position="171"/>
        <end position="180"/>
    </location>
</feature>
<feature type="region of interest" description="Disordered" evidence="1">
    <location>
        <begin position="139"/>
        <end position="180"/>
    </location>
</feature>
<dbReference type="EMBL" id="JARJCW010000065">
    <property type="protein sequence ID" value="KAJ7199936.1"/>
    <property type="molecule type" value="Genomic_DNA"/>
</dbReference>
<protein>
    <submittedName>
        <fullName evidence="2">Uncharacterized protein</fullName>
    </submittedName>
</protein>
<evidence type="ECO:0000313" key="3">
    <source>
        <dbReference type="Proteomes" id="UP001219525"/>
    </source>
</evidence>
<feature type="compositionally biased region" description="Gly residues" evidence="1">
    <location>
        <begin position="144"/>
        <end position="170"/>
    </location>
</feature>